<reference evidence="8" key="1">
    <citation type="journal article" date="2021" name="Proc. Natl. Acad. Sci. U.S.A.">
        <title>Three genomes in the algal genus Volvox reveal the fate of a haploid sex-determining region after a transition to homothallism.</title>
        <authorList>
            <person name="Yamamoto K."/>
            <person name="Hamaji T."/>
            <person name="Kawai-Toyooka H."/>
            <person name="Matsuzaki R."/>
            <person name="Takahashi F."/>
            <person name="Nishimura Y."/>
            <person name="Kawachi M."/>
            <person name="Noguchi H."/>
            <person name="Minakuchi Y."/>
            <person name="Umen J.G."/>
            <person name="Toyoda A."/>
            <person name="Nozaki H."/>
        </authorList>
    </citation>
    <scope>NUCLEOTIDE SEQUENCE</scope>
    <source>
        <strain evidence="8">NIES-3780</strain>
    </source>
</reference>
<name>A0A8J4AYN0_9CHLO</name>
<feature type="compositionally biased region" description="Polar residues" evidence="6">
    <location>
        <begin position="221"/>
        <end position="235"/>
    </location>
</feature>
<dbReference type="InterPro" id="IPR023088">
    <property type="entry name" value="PDEase"/>
</dbReference>
<evidence type="ECO:0000256" key="1">
    <source>
        <dbReference type="ARBA" id="ARBA00022723"/>
    </source>
</evidence>
<dbReference type="InterPro" id="IPR003607">
    <property type="entry name" value="HD/PDEase_dom"/>
</dbReference>
<dbReference type="AlphaFoldDB" id="A0A8J4AYN0"/>
<feature type="binding site" evidence="4">
    <location>
        <position position="472"/>
    </location>
    <ligand>
        <name>AMP</name>
        <dbReference type="ChEBI" id="CHEBI:456215"/>
    </ligand>
</feature>
<feature type="binding site" evidence="5">
    <location>
        <position position="472"/>
    </location>
    <ligand>
        <name>Zn(2+)</name>
        <dbReference type="ChEBI" id="CHEBI:29105"/>
        <label>1</label>
    </ligand>
</feature>
<dbReference type="PANTHER" id="PTHR11347">
    <property type="entry name" value="CYCLIC NUCLEOTIDE PHOSPHODIESTERASE"/>
    <property type="match status" value="1"/>
</dbReference>
<feature type="binding site" evidence="4">
    <location>
        <position position="635"/>
    </location>
    <ligand>
        <name>AMP</name>
        <dbReference type="ChEBI" id="CHEBI:456215"/>
    </ligand>
</feature>
<feature type="region of interest" description="Disordered" evidence="6">
    <location>
        <begin position="200"/>
        <end position="270"/>
    </location>
</feature>
<feature type="binding site" evidence="4">
    <location>
        <begin position="430"/>
        <end position="434"/>
    </location>
    <ligand>
        <name>AMP</name>
        <dbReference type="ChEBI" id="CHEBI:456215"/>
    </ligand>
</feature>
<feature type="region of interest" description="Disordered" evidence="6">
    <location>
        <begin position="311"/>
        <end position="354"/>
    </location>
</feature>
<evidence type="ECO:0000256" key="3">
    <source>
        <dbReference type="PIRSR" id="PIRSR623088-1"/>
    </source>
</evidence>
<dbReference type="InterPro" id="IPR002073">
    <property type="entry name" value="PDEase_catalytic_dom"/>
</dbReference>
<dbReference type="PRINTS" id="PR00387">
    <property type="entry name" value="PDIESTERASE1"/>
</dbReference>
<feature type="domain" description="PDEase" evidence="7">
    <location>
        <begin position="354"/>
        <end position="729"/>
    </location>
</feature>
<keyword evidence="9" id="KW-1185">Reference proteome</keyword>
<comment type="caution">
    <text evidence="8">The sequence shown here is derived from an EMBL/GenBank/DDBJ whole genome shotgun (WGS) entry which is preliminary data.</text>
</comment>
<dbReference type="Pfam" id="PF00233">
    <property type="entry name" value="PDEase_I"/>
    <property type="match status" value="1"/>
</dbReference>
<feature type="binding site" evidence="5">
    <location>
        <position position="472"/>
    </location>
    <ligand>
        <name>Zn(2+)</name>
        <dbReference type="ChEBI" id="CHEBI:29105"/>
        <label>2</label>
    </ligand>
</feature>
<keyword evidence="2" id="KW-0378">Hydrolase</keyword>
<evidence type="ECO:0000256" key="2">
    <source>
        <dbReference type="ARBA" id="ARBA00022801"/>
    </source>
</evidence>
<feature type="active site" description="Proton donor" evidence="3">
    <location>
        <position position="430"/>
    </location>
</feature>
<feature type="region of interest" description="Disordered" evidence="6">
    <location>
        <begin position="82"/>
        <end position="109"/>
    </location>
</feature>
<feature type="binding site" evidence="5">
    <location>
        <position position="434"/>
    </location>
    <ligand>
        <name>Zn(2+)</name>
        <dbReference type="ChEBI" id="CHEBI:29105"/>
        <label>1</label>
    </ligand>
</feature>
<feature type="compositionally biased region" description="Low complexity" evidence="6">
    <location>
        <begin position="236"/>
        <end position="270"/>
    </location>
</feature>
<accession>A0A8J4AYN0</accession>
<dbReference type="Gene3D" id="1.10.1300.10">
    <property type="entry name" value="3'5'-cyclic nucleotide phosphodiesterase, catalytic domain"/>
    <property type="match status" value="1"/>
</dbReference>
<feature type="compositionally biased region" description="Low complexity" evidence="6">
    <location>
        <begin position="82"/>
        <end position="92"/>
    </location>
</feature>
<evidence type="ECO:0000256" key="5">
    <source>
        <dbReference type="PIRSR" id="PIRSR623088-3"/>
    </source>
</evidence>
<protein>
    <recommendedName>
        <fullName evidence="7">PDEase domain-containing protein</fullName>
    </recommendedName>
</protein>
<dbReference type="EMBL" id="BNCO01000008">
    <property type="protein sequence ID" value="GIL49914.1"/>
    <property type="molecule type" value="Genomic_DNA"/>
</dbReference>
<dbReference type="GO" id="GO:0004114">
    <property type="term" value="F:3',5'-cyclic-nucleotide phosphodiesterase activity"/>
    <property type="evidence" value="ECO:0007669"/>
    <property type="project" value="InterPro"/>
</dbReference>
<dbReference type="InterPro" id="IPR036971">
    <property type="entry name" value="PDEase_catalytic_dom_sf"/>
</dbReference>
<evidence type="ECO:0000256" key="4">
    <source>
        <dbReference type="PIRSR" id="PIRSR623088-2"/>
    </source>
</evidence>
<proteinExistence type="predicted"/>
<gene>
    <name evidence="8" type="ORF">Vafri_6221</name>
</gene>
<evidence type="ECO:0000259" key="7">
    <source>
        <dbReference type="PROSITE" id="PS51845"/>
    </source>
</evidence>
<evidence type="ECO:0000313" key="9">
    <source>
        <dbReference type="Proteomes" id="UP000747399"/>
    </source>
</evidence>
<dbReference type="Proteomes" id="UP000747399">
    <property type="component" value="Unassembled WGS sequence"/>
</dbReference>
<feature type="compositionally biased region" description="Low complexity" evidence="6">
    <location>
        <begin position="332"/>
        <end position="344"/>
    </location>
</feature>
<feature type="binding site" evidence="5">
    <location>
        <position position="471"/>
    </location>
    <ligand>
        <name>Zn(2+)</name>
        <dbReference type="ChEBI" id="CHEBI:29105"/>
        <label>1</label>
    </ligand>
</feature>
<evidence type="ECO:0000313" key="8">
    <source>
        <dbReference type="EMBL" id="GIL49914.1"/>
    </source>
</evidence>
<dbReference type="CDD" id="cd00077">
    <property type="entry name" value="HDc"/>
    <property type="match status" value="1"/>
</dbReference>
<feature type="binding site" evidence="4">
    <location>
        <position position="686"/>
    </location>
    <ligand>
        <name>AMP</name>
        <dbReference type="ChEBI" id="CHEBI:456215"/>
    </ligand>
</feature>
<dbReference type="GO" id="GO:0046872">
    <property type="term" value="F:metal ion binding"/>
    <property type="evidence" value="ECO:0007669"/>
    <property type="project" value="UniProtKB-KW"/>
</dbReference>
<dbReference type="SUPFAM" id="SSF109604">
    <property type="entry name" value="HD-domain/PDEase-like"/>
    <property type="match status" value="1"/>
</dbReference>
<feature type="compositionally biased region" description="Polar residues" evidence="6">
    <location>
        <begin position="200"/>
        <end position="212"/>
    </location>
</feature>
<evidence type="ECO:0000256" key="6">
    <source>
        <dbReference type="SAM" id="MobiDB-lite"/>
    </source>
</evidence>
<keyword evidence="1 5" id="KW-0479">Metal-binding</keyword>
<sequence length="738" mass="78147">MQRSYRLVARLVRLLVDLKGGARTGVRTAVAPTQNAAAGGAATVGRGIKGTTSQGGAIKDFATGGRSWWSHIPKTPQLPAGALSDAALSGGDQLSDTGDHNEWTGTNDSEDLSYVDSDLLDLDLMAMRTDTPADVLLSILADMLDGRQPDLREVALARSVLLRHMDLYEPLNSGGHIRSAGLDADVADALMHQLGASTATTNGLSVDSSTASPGPRGSPNLIRSPSLSTVQNPLTSSSASSSSASSMCSSSASSSSASSSSSSASSSSSLSAAKEVNLGAGDCGDDDNDYDERLAAENLKDALAALLGLAAPPPPLQQRRSSRVEEDAATTGSSSWGSGSDSDGNLQSRGSGAVPEPLMDEVERMLALAYDSWQYDTWRLADVTQGHALSCLGFYLLHREGLISQFRIQPTKLARLLRTLESGYPSNPYHNSTHAADVLQTLHMLVRGAGLTPHYLDPLGLMAAYFAAIIHDHGHPGLTSDFLISTSDPLAVRYNDRSPLENHHGASFFALMQEPGMNVMGQLTGQERAAFRKQVLDLVMATDMKQHFSLLAHFNTVHHLAAYNKDIGPWALARSAAAKLSRCSRNDTEAAGSGLDVVAGGVAAGEGPCCPGEMPRPLDETERTLSLQIFLKAADLGHLGEELGVHQRWVRSLEEEFFLQGDQEQQLGLPISPLFDRSKQGVSKSQVGFYDFIALPLVHSLASAFPGAKPLLACFVDNYDHWRAAERAAVAAAAAAAQ</sequence>
<dbReference type="SMART" id="SM00471">
    <property type="entry name" value="HDc"/>
    <property type="match status" value="1"/>
</dbReference>
<dbReference type="PROSITE" id="PS51845">
    <property type="entry name" value="PDEASE_I_2"/>
    <property type="match status" value="1"/>
</dbReference>
<dbReference type="GO" id="GO:0007165">
    <property type="term" value="P:signal transduction"/>
    <property type="evidence" value="ECO:0007669"/>
    <property type="project" value="InterPro"/>
</dbReference>
<organism evidence="8 9">
    <name type="scientific">Volvox africanus</name>
    <dbReference type="NCBI Taxonomy" id="51714"/>
    <lineage>
        <taxon>Eukaryota</taxon>
        <taxon>Viridiplantae</taxon>
        <taxon>Chlorophyta</taxon>
        <taxon>core chlorophytes</taxon>
        <taxon>Chlorophyceae</taxon>
        <taxon>CS clade</taxon>
        <taxon>Chlamydomonadales</taxon>
        <taxon>Volvocaceae</taxon>
        <taxon>Volvox</taxon>
    </lineage>
</organism>
<feature type="binding site" evidence="5">
    <location>
        <position position="635"/>
    </location>
    <ligand>
        <name>Zn(2+)</name>
        <dbReference type="ChEBI" id="CHEBI:29105"/>
        <label>1</label>
    </ligand>
</feature>